<organism evidence="2 3">
    <name type="scientific">Hymenolepis diminuta</name>
    <name type="common">Rat tapeworm</name>
    <dbReference type="NCBI Taxonomy" id="6216"/>
    <lineage>
        <taxon>Eukaryota</taxon>
        <taxon>Metazoa</taxon>
        <taxon>Spiralia</taxon>
        <taxon>Lophotrochozoa</taxon>
        <taxon>Platyhelminthes</taxon>
        <taxon>Cestoda</taxon>
        <taxon>Eucestoda</taxon>
        <taxon>Cyclophyllidea</taxon>
        <taxon>Hymenolepididae</taxon>
        <taxon>Hymenolepis</taxon>
    </lineage>
</organism>
<evidence type="ECO:0000256" key="1">
    <source>
        <dbReference type="SAM" id="Phobius"/>
    </source>
</evidence>
<sequence length="59" mass="7074">MSIEKKAREFRRGFLAAGVLLGLSFVGFFASIKYTESLQREHWRKKRDIMRQREAERNQ</sequence>
<keyword evidence="3" id="KW-1185">Reference proteome</keyword>
<proteinExistence type="predicted"/>
<keyword evidence="1" id="KW-0472">Membrane</keyword>
<keyword evidence="1" id="KW-1133">Transmembrane helix</keyword>
<name>A0A564Y1R5_HYMDI</name>
<gene>
    <name evidence="2" type="ORF">WMSIL1_LOCUS1335</name>
</gene>
<protein>
    <submittedName>
        <fullName evidence="2">Uncharacterized protein</fullName>
    </submittedName>
</protein>
<reference evidence="2 3" key="1">
    <citation type="submission" date="2019-07" db="EMBL/GenBank/DDBJ databases">
        <authorList>
            <person name="Jastrzebski P J."/>
            <person name="Paukszto L."/>
            <person name="Jastrzebski P J."/>
        </authorList>
    </citation>
    <scope>NUCLEOTIDE SEQUENCE [LARGE SCALE GENOMIC DNA]</scope>
    <source>
        <strain evidence="2 3">WMS-il1</strain>
    </source>
</reference>
<evidence type="ECO:0000313" key="3">
    <source>
        <dbReference type="Proteomes" id="UP000321570"/>
    </source>
</evidence>
<feature type="transmembrane region" description="Helical" evidence="1">
    <location>
        <begin position="12"/>
        <end position="32"/>
    </location>
</feature>
<dbReference type="Proteomes" id="UP000321570">
    <property type="component" value="Unassembled WGS sequence"/>
</dbReference>
<evidence type="ECO:0000313" key="2">
    <source>
        <dbReference type="EMBL" id="VUZ40524.1"/>
    </source>
</evidence>
<dbReference type="EMBL" id="CABIJS010000033">
    <property type="protein sequence ID" value="VUZ40524.1"/>
    <property type="molecule type" value="Genomic_DNA"/>
</dbReference>
<accession>A0A564Y1R5</accession>
<dbReference type="AlphaFoldDB" id="A0A564Y1R5"/>
<keyword evidence="1" id="KW-0812">Transmembrane</keyword>